<keyword evidence="4" id="KW-1003">Cell membrane</keyword>
<dbReference type="CDD" id="cd13132">
    <property type="entry name" value="MATE_eukaryotic"/>
    <property type="match status" value="1"/>
</dbReference>
<evidence type="ECO:0000256" key="2">
    <source>
        <dbReference type="ARBA" id="ARBA00010199"/>
    </source>
</evidence>
<feature type="transmembrane region" description="Helical" evidence="8">
    <location>
        <begin position="237"/>
        <end position="258"/>
    </location>
</feature>
<comment type="similarity">
    <text evidence="2">Belongs to the multi antimicrobial extrusion (MATE) (TC 2.A.66.1) family.</text>
</comment>
<evidence type="ECO:0000313" key="12">
    <source>
        <dbReference type="Proteomes" id="UP000284657"/>
    </source>
</evidence>
<evidence type="ECO:0000313" key="11">
    <source>
        <dbReference type="Proteomes" id="UP000277300"/>
    </source>
</evidence>
<comment type="caution">
    <text evidence="10">The sequence shown here is derived from an EMBL/GenBank/DDBJ whole genome shotgun (WGS) entry which is preliminary data.</text>
</comment>
<evidence type="ECO:0000256" key="1">
    <source>
        <dbReference type="ARBA" id="ARBA00004651"/>
    </source>
</evidence>
<evidence type="ECO:0000256" key="3">
    <source>
        <dbReference type="ARBA" id="ARBA00022448"/>
    </source>
</evidence>
<feature type="transmembrane region" description="Helical" evidence="8">
    <location>
        <begin position="208"/>
        <end position="231"/>
    </location>
</feature>
<dbReference type="PIRSF" id="PIRSF006603">
    <property type="entry name" value="DinF"/>
    <property type="match status" value="1"/>
</dbReference>
<gene>
    <name evidence="9" type="ORF">BBJ29_000517</name>
    <name evidence="10" type="ORF">BBP00_00002089</name>
</gene>
<evidence type="ECO:0000256" key="4">
    <source>
        <dbReference type="ARBA" id="ARBA00022475"/>
    </source>
</evidence>
<feature type="transmembrane region" description="Helical" evidence="8">
    <location>
        <begin position="179"/>
        <end position="196"/>
    </location>
</feature>
<dbReference type="GO" id="GO:0042910">
    <property type="term" value="F:xenobiotic transmembrane transporter activity"/>
    <property type="evidence" value="ECO:0007669"/>
    <property type="project" value="InterPro"/>
</dbReference>
<dbReference type="InterPro" id="IPR002528">
    <property type="entry name" value="MATE_fam"/>
</dbReference>
<reference evidence="11 12" key="1">
    <citation type="submission" date="2018-07" db="EMBL/GenBank/DDBJ databases">
        <title>Genome sequencing of oomycete isolates from Chile give support for New Zealand origin for Phytophthora kernoviae and make available the first Nothophytophthora sp. genome.</title>
        <authorList>
            <person name="Studholme D.J."/>
            <person name="Sanfuentes E."/>
            <person name="Panda P."/>
            <person name="Hill R."/>
            <person name="Sambles C."/>
            <person name="Grant M."/>
            <person name="Williams N.M."/>
            <person name="Mcdougal R.L."/>
        </authorList>
    </citation>
    <scope>NUCLEOTIDE SEQUENCE [LARGE SCALE GENOMIC DNA]</scope>
    <source>
        <strain evidence="10">Chile6</strain>
        <strain evidence="9">Chile7</strain>
    </source>
</reference>
<comment type="subcellular location">
    <subcellularLocation>
        <location evidence="1">Cell membrane</location>
        <topology evidence="1">Multi-pass membrane protein</topology>
    </subcellularLocation>
</comment>
<dbReference type="GO" id="GO:0015297">
    <property type="term" value="F:antiporter activity"/>
    <property type="evidence" value="ECO:0007669"/>
    <property type="project" value="InterPro"/>
</dbReference>
<keyword evidence="7 8" id="KW-0472">Membrane</keyword>
<accession>A0A3F2RZX8</accession>
<evidence type="ECO:0000256" key="7">
    <source>
        <dbReference type="ARBA" id="ARBA00023136"/>
    </source>
</evidence>
<feature type="transmembrane region" description="Helical" evidence="8">
    <location>
        <begin position="464"/>
        <end position="484"/>
    </location>
</feature>
<keyword evidence="5 8" id="KW-0812">Transmembrane</keyword>
<evidence type="ECO:0000256" key="5">
    <source>
        <dbReference type="ARBA" id="ARBA00022692"/>
    </source>
</evidence>
<feature type="transmembrane region" description="Helical" evidence="8">
    <location>
        <begin position="433"/>
        <end position="458"/>
    </location>
</feature>
<feature type="transmembrane region" description="Helical" evidence="8">
    <location>
        <begin position="101"/>
        <end position="122"/>
    </location>
</feature>
<dbReference type="InterPro" id="IPR048279">
    <property type="entry name" value="MdtK-like"/>
</dbReference>
<dbReference type="EMBL" id="MBDO02000033">
    <property type="protein sequence ID" value="RLN66658.1"/>
    <property type="molecule type" value="Genomic_DNA"/>
</dbReference>
<dbReference type="PANTHER" id="PTHR11206">
    <property type="entry name" value="MULTIDRUG RESISTANCE PROTEIN"/>
    <property type="match status" value="1"/>
</dbReference>
<protein>
    <recommendedName>
        <fullName evidence="13">Multidrug and toxin extrusion protein</fullName>
    </recommendedName>
</protein>
<dbReference type="Pfam" id="PF01554">
    <property type="entry name" value="MatE"/>
    <property type="match status" value="2"/>
</dbReference>
<dbReference type="GO" id="GO:1990961">
    <property type="term" value="P:xenobiotic detoxification by transmembrane export across the plasma membrane"/>
    <property type="evidence" value="ECO:0007669"/>
    <property type="project" value="InterPro"/>
</dbReference>
<name>A0A3F2RZX8_9STRA</name>
<dbReference type="NCBIfam" id="TIGR00797">
    <property type="entry name" value="matE"/>
    <property type="match status" value="1"/>
</dbReference>
<dbReference type="GO" id="GO:0005886">
    <property type="term" value="C:plasma membrane"/>
    <property type="evidence" value="ECO:0007669"/>
    <property type="project" value="UniProtKB-SubCell"/>
</dbReference>
<organism evidence="10 11">
    <name type="scientific">Phytophthora kernoviae</name>
    <dbReference type="NCBI Taxonomy" id="325452"/>
    <lineage>
        <taxon>Eukaryota</taxon>
        <taxon>Sar</taxon>
        <taxon>Stramenopiles</taxon>
        <taxon>Oomycota</taxon>
        <taxon>Peronosporomycetes</taxon>
        <taxon>Peronosporales</taxon>
        <taxon>Peronosporaceae</taxon>
        <taxon>Phytophthora</taxon>
    </lineage>
</organism>
<dbReference type="Proteomes" id="UP000284657">
    <property type="component" value="Unassembled WGS sequence"/>
</dbReference>
<proteinExistence type="inferred from homology"/>
<keyword evidence="3" id="KW-0813">Transport</keyword>
<evidence type="ECO:0008006" key="13">
    <source>
        <dbReference type="Google" id="ProtNLM"/>
    </source>
</evidence>
<dbReference type="EMBL" id="MBAD02001595">
    <property type="protein sequence ID" value="RLN53219.1"/>
    <property type="molecule type" value="Genomic_DNA"/>
</dbReference>
<feature type="transmembrane region" description="Helical" evidence="8">
    <location>
        <begin position="398"/>
        <end position="421"/>
    </location>
</feature>
<feature type="transmembrane region" description="Helical" evidence="8">
    <location>
        <begin position="134"/>
        <end position="159"/>
    </location>
</feature>
<keyword evidence="6 8" id="KW-1133">Transmembrane helix</keyword>
<dbReference type="InterPro" id="IPR045069">
    <property type="entry name" value="MATE_euk"/>
</dbReference>
<sequence length="502" mass="55118">MPCESSWSADEVQNYDERKLLLDPNQRLETYVEIDVSQGVQLREPELNALHELQTLLKLVYPVVLATALEFTPGFTSIILAGHLKSPNVQQFVDAATLSSMFMNVTAYSVGFGLTSALDTLCSQAYGARRLDKIGIYFQSGLLVVSVCLGAVFLLNWYSERFLLAMGQDPEVAQLAQKFSRWVLLGVPFVFMYELIRKALQAQNIMKPLVAIAIIGNIVNIVAGFVLAYHTSMGFEGIALSRSLGNIVMPLLLIPYFYRHPTHLSQWWFGWNLKEAAAYIGVFLRLGVPGMLMLVMEWWAFELLTLMAGVLPNPVVSVSAHAVLVNVTGMLYMIYAGLAVAANIRVGNCLGANAPKQAKLACHVALALTLSVSTVFGITLYVMRGTIPSLFLNDPDSIATAASVLIVSSLMEVFDGMNAVVQGVFRGAGKQKMAATVNAIAYYVFGTPTAALLGFYFAMGVQGLWMGFLFGVLIAATLQLFMLLKWWKWTELAEEAQERTAE</sequence>
<feature type="transmembrane region" description="Helical" evidence="8">
    <location>
        <begin position="59"/>
        <end position="81"/>
    </location>
</feature>
<feature type="transmembrane region" description="Helical" evidence="8">
    <location>
        <begin position="278"/>
        <end position="301"/>
    </location>
</feature>
<evidence type="ECO:0000256" key="8">
    <source>
        <dbReference type="SAM" id="Phobius"/>
    </source>
</evidence>
<feature type="transmembrane region" description="Helical" evidence="8">
    <location>
        <begin position="321"/>
        <end position="344"/>
    </location>
</feature>
<evidence type="ECO:0000256" key="6">
    <source>
        <dbReference type="ARBA" id="ARBA00022989"/>
    </source>
</evidence>
<dbReference type="Proteomes" id="UP000277300">
    <property type="component" value="Unassembled WGS sequence"/>
</dbReference>
<evidence type="ECO:0000313" key="9">
    <source>
        <dbReference type="EMBL" id="RLN53219.1"/>
    </source>
</evidence>
<feature type="transmembrane region" description="Helical" evidence="8">
    <location>
        <begin position="364"/>
        <end position="383"/>
    </location>
</feature>
<dbReference type="AlphaFoldDB" id="A0A3F2RZX8"/>
<evidence type="ECO:0000313" key="10">
    <source>
        <dbReference type="EMBL" id="RLN66658.1"/>
    </source>
</evidence>
<dbReference type="OrthoDB" id="2126698at2759"/>